<sequence length="66" mass="7209">MTKDAPTGWRQRGSAHVVRGERESVDGHIMSVRSSPQTPADVEGGPGRVEDRTPAEESEPKRPEVD</sequence>
<accession>A0AAW1DVJ1</accession>
<evidence type="ECO:0000313" key="2">
    <source>
        <dbReference type="EMBL" id="KAK9514401.1"/>
    </source>
</evidence>
<dbReference type="Proteomes" id="UP001488805">
    <property type="component" value="Unassembled WGS sequence"/>
</dbReference>
<evidence type="ECO:0000256" key="1">
    <source>
        <dbReference type="SAM" id="MobiDB-lite"/>
    </source>
</evidence>
<comment type="caution">
    <text evidence="2">The sequence shown here is derived from an EMBL/GenBank/DDBJ whole genome shotgun (WGS) entry which is preliminary data.</text>
</comment>
<keyword evidence="3" id="KW-1185">Reference proteome</keyword>
<feature type="region of interest" description="Disordered" evidence="1">
    <location>
        <begin position="1"/>
        <end position="66"/>
    </location>
</feature>
<reference evidence="2 3" key="1">
    <citation type="journal article" date="2024" name="Genome Biol. Evol.">
        <title>Chromosome-level genome assembly of the viviparous eelpout Zoarces viviparus.</title>
        <authorList>
            <person name="Fuhrmann N."/>
            <person name="Brasseur M.V."/>
            <person name="Bakowski C.E."/>
            <person name="Podsiadlowski L."/>
            <person name="Prost S."/>
            <person name="Krehenwinkel H."/>
            <person name="Mayer C."/>
        </authorList>
    </citation>
    <scope>NUCLEOTIDE SEQUENCE [LARGE SCALE GENOMIC DNA]</scope>
    <source>
        <strain evidence="2">NO-MEL_2022_Ind0_liver</strain>
    </source>
</reference>
<organism evidence="2 3">
    <name type="scientific">Zoarces viviparus</name>
    <name type="common">Viviparous eelpout</name>
    <name type="synonym">Blennius viviparus</name>
    <dbReference type="NCBI Taxonomy" id="48416"/>
    <lineage>
        <taxon>Eukaryota</taxon>
        <taxon>Metazoa</taxon>
        <taxon>Chordata</taxon>
        <taxon>Craniata</taxon>
        <taxon>Vertebrata</taxon>
        <taxon>Euteleostomi</taxon>
        <taxon>Actinopterygii</taxon>
        <taxon>Neopterygii</taxon>
        <taxon>Teleostei</taxon>
        <taxon>Neoteleostei</taxon>
        <taxon>Acanthomorphata</taxon>
        <taxon>Eupercaria</taxon>
        <taxon>Perciformes</taxon>
        <taxon>Cottioidei</taxon>
        <taxon>Zoarcales</taxon>
        <taxon>Zoarcidae</taxon>
        <taxon>Zoarcinae</taxon>
        <taxon>Zoarces</taxon>
    </lineage>
</organism>
<evidence type="ECO:0000313" key="3">
    <source>
        <dbReference type="Proteomes" id="UP001488805"/>
    </source>
</evidence>
<gene>
    <name evidence="2" type="ORF">VZT92_027869</name>
</gene>
<proteinExistence type="predicted"/>
<name>A0AAW1DVJ1_ZOAVI</name>
<protein>
    <submittedName>
        <fullName evidence="2">Uncharacterized protein</fullName>
    </submittedName>
</protein>
<feature type="compositionally biased region" description="Basic and acidic residues" evidence="1">
    <location>
        <begin position="48"/>
        <end position="66"/>
    </location>
</feature>
<dbReference type="AlphaFoldDB" id="A0AAW1DVJ1"/>
<dbReference type="EMBL" id="JBCEZU010000597">
    <property type="protein sequence ID" value="KAK9514401.1"/>
    <property type="molecule type" value="Genomic_DNA"/>
</dbReference>